<evidence type="ECO:0000313" key="8">
    <source>
        <dbReference type="EMBL" id="CRL18296.1"/>
    </source>
</evidence>
<dbReference type="GO" id="GO:0008270">
    <property type="term" value="F:zinc ion binding"/>
    <property type="evidence" value="ECO:0007669"/>
    <property type="project" value="InterPro"/>
</dbReference>
<dbReference type="Pfam" id="PF11951">
    <property type="entry name" value="Fungal_trans_2"/>
    <property type="match status" value="1"/>
</dbReference>
<gene>
    <name evidence="8" type="ORF">PCAMFM013_S002g000166</name>
</gene>
<feature type="compositionally biased region" description="Basic and acidic residues" evidence="6">
    <location>
        <begin position="236"/>
        <end position="248"/>
    </location>
</feature>
<evidence type="ECO:0000256" key="1">
    <source>
        <dbReference type="ARBA" id="ARBA00004123"/>
    </source>
</evidence>
<name>A0A0G4NW21_PENC3</name>
<dbReference type="SUPFAM" id="SSF57701">
    <property type="entry name" value="Zn2/Cys6 DNA-binding domain"/>
    <property type="match status" value="1"/>
</dbReference>
<evidence type="ECO:0000256" key="2">
    <source>
        <dbReference type="ARBA" id="ARBA00023015"/>
    </source>
</evidence>
<evidence type="ECO:0000256" key="6">
    <source>
        <dbReference type="SAM" id="MobiDB-lite"/>
    </source>
</evidence>
<dbReference type="PROSITE" id="PS00463">
    <property type="entry name" value="ZN2_CY6_FUNGAL_1"/>
    <property type="match status" value="1"/>
</dbReference>
<dbReference type="Gene3D" id="4.10.240.10">
    <property type="entry name" value="Zn(2)-C6 fungal-type DNA-binding domain"/>
    <property type="match status" value="1"/>
</dbReference>
<proteinExistence type="predicted"/>
<keyword evidence="5" id="KW-0539">Nucleus</keyword>
<dbReference type="PANTHER" id="PTHR37534:SF43">
    <property type="entry name" value="FINGER DOMAIN PROTEIN, PUTATIVE (AFU_ORTHOLOGUE AFUA_1G01850)-RELATED"/>
    <property type="match status" value="1"/>
</dbReference>
<comment type="subcellular location">
    <subcellularLocation>
        <location evidence="1">Nucleus</location>
    </subcellularLocation>
</comment>
<dbReference type="STRING" id="1429867.A0A0G4NW21"/>
<dbReference type="GO" id="GO:0005634">
    <property type="term" value="C:nucleus"/>
    <property type="evidence" value="ECO:0007669"/>
    <property type="project" value="UniProtKB-SubCell"/>
</dbReference>
<protein>
    <submittedName>
        <fullName evidence="8">Aflatoxin biosynthesis regulatory protein</fullName>
    </submittedName>
</protein>
<evidence type="ECO:0000259" key="7">
    <source>
        <dbReference type="PROSITE" id="PS50048"/>
    </source>
</evidence>
<dbReference type="GO" id="GO:0000981">
    <property type="term" value="F:DNA-binding transcription factor activity, RNA polymerase II-specific"/>
    <property type="evidence" value="ECO:0007669"/>
    <property type="project" value="InterPro"/>
</dbReference>
<dbReference type="GO" id="GO:0000976">
    <property type="term" value="F:transcription cis-regulatory region binding"/>
    <property type="evidence" value="ECO:0007669"/>
    <property type="project" value="TreeGrafter"/>
</dbReference>
<dbReference type="GO" id="GO:0045944">
    <property type="term" value="P:positive regulation of transcription by RNA polymerase II"/>
    <property type="evidence" value="ECO:0007669"/>
    <property type="project" value="TreeGrafter"/>
</dbReference>
<feature type="region of interest" description="Disordered" evidence="6">
    <location>
        <begin position="229"/>
        <end position="277"/>
    </location>
</feature>
<dbReference type="CDD" id="cd00067">
    <property type="entry name" value="GAL4"/>
    <property type="match status" value="1"/>
</dbReference>
<dbReference type="Proteomes" id="UP000053732">
    <property type="component" value="Unassembled WGS sequence"/>
</dbReference>
<keyword evidence="4" id="KW-0804">Transcription</keyword>
<feature type="region of interest" description="Disordered" evidence="6">
    <location>
        <begin position="94"/>
        <end position="113"/>
    </location>
</feature>
<accession>A0A0G4NW21</accession>
<dbReference type="InterPro" id="IPR036864">
    <property type="entry name" value="Zn2-C6_fun-type_DNA-bd_sf"/>
</dbReference>
<dbReference type="PROSITE" id="PS50048">
    <property type="entry name" value="ZN2_CY6_FUNGAL_2"/>
    <property type="match status" value="1"/>
</dbReference>
<keyword evidence="2" id="KW-0805">Transcription regulation</keyword>
<evidence type="ECO:0000256" key="5">
    <source>
        <dbReference type="ARBA" id="ARBA00023242"/>
    </source>
</evidence>
<dbReference type="SMART" id="SM00066">
    <property type="entry name" value="GAL4"/>
    <property type="match status" value="1"/>
</dbReference>
<dbReference type="PANTHER" id="PTHR37534">
    <property type="entry name" value="TRANSCRIPTIONAL ACTIVATOR PROTEIN UGA3"/>
    <property type="match status" value="1"/>
</dbReference>
<evidence type="ECO:0000313" key="9">
    <source>
        <dbReference type="Proteomes" id="UP000053732"/>
    </source>
</evidence>
<feature type="domain" description="Zn(2)-C6 fungal-type" evidence="7">
    <location>
        <begin position="19"/>
        <end position="49"/>
    </location>
</feature>
<dbReference type="PRINTS" id="PR00755">
    <property type="entry name" value="AFLATOXINBRP"/>
</dbReference>
<evidence type="ECO:0000256" key="3">
    <source>
        <dbReference type="ARBA" id="ARBA00023125"/>
    </source>
</evidence>
<feature type="compositionally biased region" description="Low complexity" evidence="6">
    <location>
        <begin position="94"/>
        <end position="103"/>
    </location>
</feature>
<dbReference type="EMBL" id="HG793135">
    <property type="protein sequence ID" value="CRL18296.1"/>
    <property type="molecule type" value="Genomic_DNA"/>
</dbReference>
<reference evidence="8 9" key="1">
    <citation type="journal article" date="2014" name="Nat. Commun.">
        <title>Multiple recent horizontal transfers of a large genomic region in cheese making fungi.</title>
        <authorList>
            <person name="Cheeseman K."/>
            <person name="Ropars J."/>
            <person name="Renault P."/>
            <person name="Dupont J."/>
            <person name="Gouzy J."/>
            <person name="Branca A."/>
            <person name="Abraham A.L."/>
            <person name="Ceppi M."/>
            <person name="Conseiller E."/>
            <person name="Debuchy R."/>
            <person name="Malagnac F."/>
            <person name="Goarin A."/>
            <person name="Silar P."/>
            <person name="Lacoste S."/>
            <person name="Sallet E."/>
            <person name="Bensimon A."/>
            <person name="Giraud T."/>
            <person name="Brygoo Y."/>
        </authorList>
    </citation>
    <scope>NUCLEOTIDE SEQUENCE [LARGE SCALE GENOMIC DNA]</scope>
    <source>
        <strain evidence="9">FM 013</strain>
    </source>
</reference>
<dbReference type="AlphaFoldDB" id="A0A0G4NW21"/>
<keyword evidence="9" id="KW-1185">Reference proteome</keyword>
<dbReference type="InterPro" id="IPR021858">
    <property type="entry name" value="Fun_TF"/>
</dbReference>
<organism evidence="8 9">
    <name type="scientific">Penicillium camemberti (strain FM 013)</name>
    <dbReference type="NCBI Taxonomy" id="1429867"/>
    <lineage>
        <taxon>Eukaryota</taxon>
        <taxon>Fungi</taxon>
        <taxon>Dikarya</taxon>
        <taxon>Ascomycota</taxon>
        <taxon>Pezizomycotina</taxon>
        <taxon>Eurotiomycetes</taxon>
        <taxon>Eurotiomycetidae</taxon>
        <taxon>Eurotiales</taxon>
        <taxon>Aspergillaceae</taxon>
        <taxon>Penicillium</taxon>
    </lineage>
</organism>
<sequence length="818" mass="90073">MPRPRRPGAPEPKRRSRKGCWPCKARKVKCGEEKPACLNCQRQGDPCDYSVRLNWGGRTKRMSIDSPSSQSSGYGGAVIGFTDSFAINNLSPTSFPTPTSNNPADGFLNIHPGDLTSPRAMSPSTPAPVGLFESPRLGSGSEGVTSPGQLEPRFSSTWAEQSPPLMTAGSSAPLLQYQFGQQSFDAPSYLDSVDQTSGLRSLSAFAFHTNSVSQPVSYLRHPVDASSHCLDPSISHSRDEGQLSRESPDNQGIQIGPGSGTGQNGSSNSPQDTGSLSSMLFDSHRVSISENDAITSPRLHETTSNMGSVHDYHNELTPDHRALTESNHEADQTAHESSMARSKWQTYLNSVTDNYGLDSGRPDQDLTFNNDHAAIDINYALDLISSRRRNEDPSQTKTSQPDPKPQVQFCSGYYASPVPINVPRYLSPLPSSLLENPINLMYFHHFLNHTARMLVPHNCDNNPFISVLPSMAIGDSNLLNLLLAYSASHRARYLGHPEPSNRIAHWVSQVFPTLRMALESSNEDITDSHLATAIMLLSLKIVSPRTFEVPITWKSHLKLARDLFLARSESMAQPGNRIGAFFARWLGYLDTMGALSCREAGPPLMIYHSILTACSAPDGHDEFGVDCFTGFTPRTGVFLIRLARLVQECDNQRFDEIGNFRHDWHPSAEIVLEAQSVLGDIDGIGERAYTSPEHHHGVESSDMIAIEEAFRFAGLLHLHRRVLGSPPDSFPVKEVLRKLIDALGRMRPGAATEVCSLFPLFTAGCESRDSVQKDKLLERFLLLESSGMKQIQNARQLMQHCWDDNLPWIALASGQFLG</sequence>
<dbReference type="Pfam" id="PF00172">
    <property type="entry name" value="Zn_clus"/>
    <property type="match status" value="1"/>
</dbReference>
<dbReference type="InterPro" id="IPR001138">
    <property type="entry name" value="Zn2Cys6_DnaBD"/>
</dbReference>
<evidence type="ECO:0000256" key="4">
    <source>
        <dbReference type="ARBA" id="ARBA00023163"/>
    </source>
</evidence>
<keyword evidence="3" id="KW-0238">DNA-binding</keyword>